<gene>
    <name evidence="6" type="ORF">HMPREF0654_04275</name>
</gene>
<dbReference type="Pfam" id="PF04140">
    <property type="entry name" value="ICMT"/>
    <property type="match status" value="1"/>
</dbReference>
<evidence type="ECO:0000313" key="6">
    <source>
        <dbReference type="EMBL" id="KGF49678.1"/>
    </source>
</evidence>
<dbReference type="RefSeq" id="WP_004356582.1">
    <property type="nucleotide sequence ID" value="NZ_JRNR01000031.1"/>
</dbReference>
<keyword evidence="2 5" id="KW-0812">Transmembrane</keyword>
<comment type="subcellular location">
    <subcellularLocation>
        <location evidence="1">Membrane</location>
        <topology evidence="1">Multi-pass membrane protein</topology>
    </subcellularLocation>
</comment>
<feature type="transmembrane region" description="Helical" evidence="5">
    <location>
        <begin position="70"/>
        <end position="90"/>
    </location>
</feature>
<dbReference type="EMBL" id="JRNR01000031">
    <property type="protein sequence ID" value="KGF49678.1"/>
    <property type="molecule type" value="Genomic_DNA"/>
</dbReference>
<dbReference type="GO" id="GO:0016020">
    <property type="term" value="C:membrane"/>
    <property type="evidence" value="ECO:0007669"/>
    <property type="project" value="UniProtKB-SubCell"/>
</dbReference>
<evidence type="ECO:0000256" key="1">
    <source>
        <dbReference type="ARBA" id="ARBA00004141"/>
    </source>
</evidence>
<keyword evidence="4 5" id="KW-0472">Membrane</keyword>
<dbReference type="Proteomes" id="UP000029538">
    <property type="component" value="Unassembled WGS sequence"/>
</dbReference>
<dbReference type="PANTHER" id="PTHR43847:SF1">
    <property type="entry name" value="BLL3993 PROTEIN"/>
    <property type="match status" value="1"/>
</dbReference>
<evidence type="ECO:0000256" key="3">
    <source>
        <dbReference type="ARBA" id="ARBA00022989"/>
    </source>
</evidence>
<keyword evidence="3 5" id="KW-1133">Transmembrane helix</keyword>
<sequence length="169" mass="19513">MNEIFMIIGAFFCLRLTTLFFSIRNEKRIKGLGAVEYGHGNSALLTLAHIAYYAAAIYECYASAAMFDNVSMVGVGVMAFAYVVLFYVIYKLRDIWTVKLYILKNQRIDRSFLFRNVRHPNYFLNIIPELIGTALLCHAWYTLCIGLPIYLIPLFVRIRQEEQAMKGMI</sequence>
<proteinExistence type="predicted"/>
<reference evidence="6 7" key="1">
    <citation type="submission" date="2014-07" db="EMBL/GenBank/DDBJ databases">
        <authorList>
            <person name="McCorrison J."/>
            <person name="Sanka R."/>
            <person name="Torralba M."/>
            <person name="Gillis M."/>
            <person name="Haft D.H."/>
            <person name="Methe B."/>
            <person name="Sutton G."/>
            <person name="Nelson K.E."/>
        </authorList>
    </citation>
    <scope>NUCLEOTIDE SEQUENCE [LARGE SCALE GENOMIC DNA]</scope>
    <source>
        <strain evidence="6 7">DNF00882</strain>
    </source>
</reference>
<dbReference type="PANTHER" id="PTHR43847">
    <property type="entry name" value="BLL3993 PROTEIN"/>
    <property type="match status" value="1"/>
</dbReference>
<dbReference type="InterPro" id="IPR052527">
    <property type="entry name" value="Metal_cation-efflux_comp"/>
</dbReference>
<accession>A0A096ARE7</accession>
<name>A0A096ARE7_9BACT</name>
<dbReference type="AlphaFoldDB" id="A0A096ARE7"/>
<feature type="transmembrane region" description="Helical" evidence="5">
    <location>
        <begin position="44"/>
        <end position="64"/>
    </location>
</feature>
<evidence type="ECO:0000313" key="7">
    <source>
        <dbReference type="Proteomes" id="UP000029538"/>
    </source>
</evidence>
<evidence type="ECO:0000256" key="4">
    <source>
        <dbReference type="ARBA" id="ARBA00023136"/>
    </source>
</evidence>
<organism evidence="6 7">
    <name type="scientific">Prevotella disiens DNF00882</name>
    <dbReference type="NCBI Taxonomy" id="1401075"/>
    <lineage>
        <taxon>Bacteria</taxon>
        <taxon>Pseudomonadati</taxon>
        <taxon>Bacteroidota</taxon>
        <taxon>Bacteroidia</taxon>
        <taxon>Bacteroidales</taxon>
        <taxon>Prevotellaceae</taxon>
        <taxon>Prevotella</taxon>
    </lineage>
</organism>
<feature type="transmembrane region" description="Helical" evidence="5">
    <location>
        <begin position="6"/>
        <end position="23"/>
    </location>
</feature>
<evidence type="ECO:0000256" key="2">
    <source>
        <dbReference type="ARBA" id="ARBA00022692"/>
    </source>
</evidence>
<evidence type="ECO:0000256" key="5">
    <source>
        <dbReference type="SAM" id="Phobius"/>
    </source>
</evidence>
<dbReference type="Gene3D" id="1.20.120.1630">
    <property type="match status" value="1"/>
</dbReference>
<dbReference type="InterPro" id="IPR007269">
    <property type="entry name" value="ICMT_MeTrfase"/>
</dbReference>
<comment type="caution">
    <text evidence="6">The sequence shown here is derived from an EMBL/GenBank/DDBJ whole genome shotgun (WGS) entry which is preliminary data.</text>
</comment>
<protein>
    <submittedName>
        <fullName evidence="6">Membrane protein</fullName>
    </submittedName>
</protein>
<dbReference type="GO" id="GO:0004671">
    <property type="term" value="F:protein C-terminal S-isoprenylcysteine carboxyl O-methyltransferase activity"/>
    <property type="evidence" value="ECO:0007669"/>
    <property type="project" value="InterPro"/>
</dbReference>